<reference evidence="2 3" key="1">
    <citation type="journal article" date="2017" name="ISME J.">
        <title>Energy and carbon metabolisms in a deep terrestrial subsurface fluid microbial community.</title>
        <authorList>
            <person name="Momper L."/>
            <person name="Jungbluth S.P."/>
            <person name="Lee M.D."/>
            <person name="Amend J.P."/>
        </authorList>
    </citation>
    <scope>NUCLEOTIDE SEQUENCE [LARGE SCALE GENOMIC DNA]</scope>
    <source>
        <strain evidence="2">SURF_5</strain>
    </source>
</reference>
<gene>
    <name evidence="2" type="ORF">C4520_05275</name>
</gene>
<evidence type="ECO:0000259" key="1">
    <source>
        <dbReference type="Pfam" id="PF20114"/>
    </source>
</evidence>
<feature type="domain" description="DUF6504" evidence="1">
    <location>
        <begin position="7"/>
        <end position="95"/>
    </location>
</feature>
<dbReference type="EMBL" id="QZKU01000042">
    <property type="protein sequence ID" value="RJP23854.1"/>
    <property type="molecule type" value="Genomic_DNA"/>
</dbReference>
<evidence type="ECO:0000313" key="3">
    <source>
        <dbReference type="Proteomes" id="UP000265882"/>
    </source>
</evidence>
<accession>A0A3A4P7B0</accession>
<dbReference type="Pfam" id="PF20114">
    <property type="entry name" value="DUF6504"/>
    <property type="match status" value="1"/>
</dbReference>
<dbReference type="AlphaFoldDB" id="A0A3A4P7B0"/>
<protein>
    <recommendedName>
        <fullName evidence="1">DUF6504 domain-containing protein</fullName>
    </recommendedName>
</protein>
<proteinExistence type="predicted"/>
<organism evidence="2 3">
    <name type="scientific">Abyssobacteria bacterium (strain SURF_5)</name>
    <dbReference type="NCBI Taxonomy" id="2093360"/>
    <lineage>
        <taxon>Bacteria</taxon>
        <taxon>Pseudomonadati</taxon>
        <taxon>Candidatus Hydrogenedentota</taxon>
        <taxon>Candidatus Abyssobacteria</taxon>
    </lineage>
</organism>
<dbReference type="InterPro" id="IPR045443">
    <property type="entry name" value="DUF6504"/>
</dbReference>
<evidence type="ECO:0000313" key="2">
    <source>
        <dbReference type="EMBL" id="RJP23854.1"/>
    </source>
</evidence>
<dbReference type="Proteomes" id="UP000265882">
    <property type="component" value="Unassembled WGS sequence"/>
</dbReference>
<comment type="caution">
    <text evidence="2">The sequence shown here is derived from an EMBL/GenBank/DDBJ whole genome shotgun (WGS) entry which is preliminary data.</text>
</comment>
<sequence length="96" mass="11733">MILMEIFSEKIEIEGAGEPVQPVAFTWRGKEFHIQKIIRIWQDWGFPPGSPKRKTWKLRRHRTYFQVLTREGRVFEIYLDRKGPDLEWILYRELDK</sequence>
<name>A0A3A4P7B0_ABYX5</name>